<feature type="compositionally biased region" description="Basic and acidic residues" evidence="6">
    <location>
        <begin position="249"/>
        <end position="262"/>
    </location>
</feature>
<dbReference type="InterPro" id="IPR003340">
    <property type="entry name" value="B3_DNA-bd"/>
</dbReference>
<dbReference type="EMBL" id="OX459122">
    <property type="protein sequence ID" value="CAI9107181.1"/>
    <property type="molecule type" value="Genomic_DNA"/>
</dbReference>
<evidence type="ECO:0000256" key="5">
    <source>
        <dbReference type="ARBA" id="ARBA00023242"/>
    </source>
</evidence>
<comment type="subcellular location">
    <subcellularLocation>
        <location evidence="1">Nucleus</location>
    </subcellularLocation>
</comment>
<feature type="region of interest" description="Disordered" evidence="6">
    <location>
        <begin position="238"/>
        <end position="321"/>
    </location>
</feature>
<feature type="region of interest" description="Disordered" evidence="6">
    <location>
        <begin position="40"/>
        <end position="70"/>
    </location>
</feature>
<keyword evidence="4" id="KW-0804">Transcription</keyword>
<organism evidence="8 9">
    <name type="scientific">Oldenlandia corymbosa var. corymbosa</name>
    <dbReference type="NCBI Taxonomy" id="529605"/>
    <lineage>
        <taxon>Eukaryota</taxon>
        <taxon>Viridiplantae</taxon>
        <taxon>Streptophyta</taxon>
        <taxon>Embryophyta</taxon>
        <taxon>Tracheophyta</taxon>
        <taxon>Spermatophyta</taxon>
        <taxon>Magnoliopsida</taxon>
        <taxon>eudicotyledons</taxon>
        <taxon>Gunneridae</taxon>
        <taxon>Pentapetalae</taxon>
        <taxon>asterids</taxon>
        <taxon>lamiids</taxon>
        <taxon>Gentianales</taxon>
        <taxon>Rubiaceae</taxon>
        <taxon>Rubioideae</taxon>
        <taxon>Spermacoceae</taxon>
        <taxon>Hedyotis-Oldenlandia complex</taxon>
        <taxon>Oldenlandia</taxon>
    </lineage>
</organism>
<dbReference type="GO" id="GO:0005634">
    <property type="term" value="C:nucleus"/>
    <property type="evidence" value="ECO:0007669"/>
    <property type="project" value="UniProtKB-SubCell"/>
</dbReference>
<accession>A0AAV1DJD2</accession>
<dbReference type="PANTHER" id="PTHR31391">
    <property type="entry name" value="B3 DOMAIN-CONTAINING PROTEIN OS11G0197600-RELATED"/>
    <property type="match status" value="1"/>
</dbReference>
<evidence type="ECO:0000259" key="7">
    <source>
        <dbReference type="PROSITE" id="PS50863"/>
    </source>
</evidence>
<keyword evidence="5" id="KW-0539">Nucleus</keyword>
<dbReference type="Gene3D" id="2.40.330.10">
    <property type="entry name" value="DNA-binding pseudobarrel domain"/>
    <property type="match status" value="1"/>
</dbReference>
<name>A0AAV1DJD2_OLDCO</name>
<keyword evidence="2" id="KW-0805">Transcription regulation</keyword>
<gene>
    <name evidence="8" type="ORF">OLC1_LOCUS15551</name>
</gene>
<evidence type="ECO:0000313" key="8">
    <source>
        <dbReference type="EMBL" id="CAI9107181.1"/>
    </source>
</evidence>
<evidence type="ECO:0000256" key="4">
    <source>
        <dbReference type="ARBA" id="ARBA00023163"/>
    </source>
</evidence>
<evidence type="ECO:0000256" key="1">
    <source>
        <dbReference type="ARBA" id="ARBA00004123"/>
    </source>
</evidence>
<keyword evidence="3" id="KW-0238">DNA-binding</keyword>
<evidence type="ECO:0000313" key="9">
    <source>
        <dbReference type="Proteomes" id="UP001161247"/>
    </source>
</evidence>
<dbReference type="SUPFAM" id="SSF101936">
    <property type="entry name" value="DNA-binding pseudobarrel domain"/>
    <property type="match status" value="1"/>
</dbReference>
<reference evidence="8" key="1">
    <citation type="submission" date="2023-03" db="EMBL/GenBank/DDBJ databases">
        <authorList>
            <person name="Julca I."/>
        </authorList>
    </citation>
    <scope>NUCLEOTIDE SEQUENCE</scope>
</reference>
<protein>
    <submittedName>
        <fullName evidence="8">OLC1v1006479C1</fullName>
    </submittedName>
</protein>
<dbReference type="PANTHER" id="PTHR31391:SF3">
    <property type="entry name" value="B3 DOMAIN-CONTAINING PROTEIN OS05G0481400"/>
    <property type="match status" value="1"/>
</dbReference>
<evidence type="ECO:0000256" key="2">
    <source>
        <dbReference type="ARBA" id="ARBA00023015"/>
    </source>
</evidence>
<dbReference type="CDD" id="cd10017">
    <property type="entry name" value="B3_DNA"/>
    <property type="match status" value="1"/>
</dbReference>
<dbReference type="SMART" id="SM01019">
    <property type="entry name" value="B3"/>
    <property type="match status" value="1"/>
</dbReference>
<dbReference type="InterPro" id="IPR044837">
    <property type="entry name" value="REM16-like"/>
</dbReference>
<evidence type="ECO:0000256" key="3">
    <source>
        <dbReference type="ARBA" id="ARBA00023125"/>
    </source>
</evidence>
<sequence length="321" mass="36454">MAKEDISSTYEEARKQRLLENKKRFEDLGILSISKSLSDISNTEKKSQQRMKRPKPNGVYTLEPRRSSRARNPVATYRDDVNIDIGLSSTRKRSTRGWGSSWASYLARPVEEVRTASYEERTRALRSAEKVQRNLNSDNPSFVKSMLRSHVYSCFWLGLPSRFCEEHLPKSTTDMVLVNEEGAEYEAVYISHRVGLSGGWRAFALEHKLDDGDALVFELTEPTRFKVYIVRAFDCSTPEDSGACDDGEEAKKVKGQKTEDSKPKKKLRNSIGTTTDKENKSKKNLAASEKYEPSKPKKNSTPSKTDDPSVALGRRRSNRLK</sequence>
<dbReference type="PROSITE" id="PS50863">
    <property type="entry name" value="B3"/>
    <property type="match status" value="1"/>
</dbReference>
<dbReference type="AlphaFoldDB" id="A0AAV1DJD2"/>
<feature type="domain" description="TF-B3" evidence="7">
    <location>
        <begin position="142"/>
        <end position="233"/>
    </location>
</feature>
<evidence type="ECO:0000256" key="6">
    <source>
        <dbReference type="SAM" id="MobiDB-lite"/>
    </source>
</evidence>
<keyword evidence="9" id="KW-1185">Reference proteome</keyword>
<proteinExistence type="predicted"/>
<dbReference type="GO" id="GO:0003677">
    <property type="term" value="F:DNA binding"/>
    <property type="evidence" value="ECO:0007669"/>
    <property type="project" value="UniProtKB-KW"/>
</dbReference>
<dbReference type="Proteomes" id="UP001161247">
    <property type="component" value="Chromosome 5"/>
</dbReference>
<dbReference type="Pfam" id="PF02362">
    <property type="entry name" value="B3"/>
    <property type="match status" value="1"/>
</dbReference>
<dbReference type="InterPro" id="IPR015300">
    <property type="entry name" value="DNA-bd_pseudobarrel_sf"/>
</dbReference>